<dbReference type="InterPro" id="IPR002136">
    <property type="entry name" value="Ribosomal_uL4"/>
</dbReference>
<dbReference type="SUPFAM" id="SSF52166">
    <property type="entry name" value="Ribosomal protein L4"/>
    <property type="match status" value="1"/>
</dbReference>
<dbReference type="Pfam" id="PF00573">
    <property type="entry name" value="Ribosomal_L4"/>
    <property type="match status" value="1"/>
</dbReference>
<evidence type="ECO:0000256" key="1">
    <source>
        <dbReference type="ARBA" id="ARBA00010528"/>
    </source>
</evidence>
<dbReference type="PANTHER" id="PTHR19431">
    <property type="entry name" value="60S RIBOSOMAL PROTEIN L4"/>
    <property type="match status" value="1"/>
</dbReference>
<dbReference type="InterPro" id="IPR045240">
    <property type="entry name" value="Ribosomal_uL4_euk/arch"/>
</dbReference>
<dbReference type="InterPro" id="IPR023574">
    <property type="entry name" value="Ribosomal_uL4_dom_sf"/>
</dbReference>
<dbReference type="PROSITE" id="PS00939">
    <property type="entry name" value="RIBOSOMAL_L1E"/>
    <property type="match status" value="1"/>
</dbReference>
<evidence type="ECO:0000256" key="2">
    <source>
        <dbReference type="ARBA" id="ARBA00022980"/>
    </source>
</evidence>
<dbReference type="FunFam" id="3.40.1370.10:FF:000002">
    <property type="entry name" value="60S ribosomal protein L4"/>
    <property type="match status" value="1"/>
</dbReference>
<comment type="similarity">
    <text evidence="1">Belongs to the universal ribosomal protein uL4 family.</text>
</comment>
<proteinExistence type="inferred from homology"/>
<gene>
    <name evidence="5" type="ORF">HK100_006622</name>
</gene>
<feature type="domain" description="Large ribosomal subunit protein uL4 C-terminal" evidence="4">
    <location>
        <begin position="360"/>
        <end position="428"/>
    </location>
</feature>
<organism evidence="5 6">
    <name type="scientific">Physocladia obscura</name>
    <dbReference type="NCBI Taxonomy" id="109957"/>
    <lineage>
        <taxon>Eukaryota</taxon>
        <taxon>Fungi</taxon>
        <taxon>Fungi incertae sedis</taxon>
        <taxon>Chytridiomycota</taxon>
        <taxon>Chytridiomycota incertae sedis</taxon>
        <taxon>Chytridiomycetes</taxon>
        <taxon>Chytridiales</taxon>
        <taxon>Chytriomycetaceae</taxon>
        <taxon>Physocladia</taxon>
    </lineage>
</organism>
<reference evidence="5" key="1">
    <citation type="submission" date="2020-05" db="EMBL/GenBank/DDBJ databases">
        <title>Phylogenomic resolution of chytrid fungi.</title>
        <authorList>
            <person name="Stajich J.E."/>
            <person name="Amses K."/>
            <person name="Simmons R."/>
            <person name="Seto K."/>
            <person name="Myers J."/>
            <person name="Bonds A."/>
            <person name="Quandt C.A."/>
            <person name="Barry K."/>
            <person name="Liu P."/>
            <person name="Grigoriev I."/>
            <person name="Longcore J.E."/>
            <person name="James T.Y."/>
        </authorList>
    </citation>
    <scope>NUCLEOTIDE SEQUENCE</scope>
    <source>
        <strain evidence="5">JEL0513</strain>
    </source>
</reference>
<dbReference type="GO" id="GO:0005840">
    <property type="term" value="C:ribosome"/>
    <property type="evidence" value="ECO:0007669"/>
    <property type="project" value="UniProtKB-KW"/>
</dbReference>
<dbReference type="EMBL" id="JADGJH010003077">
    <property type="protein sequence ID" value="KAJ3093415.1"/>
    <property type="molecule type" value="Genomic_DNA"/>
</dbReference>
<dbReference type="GO" id="GO:0006412">
    <property type="term" value="P:translation"/>
    <property type="evidence" value="ECO:0007669"/>
    <property type="project" value="InterPro"/>
</dbReference>
<sequence length="455" mass="50366">MTLTNPFLVSNAAETRLEHETGTAALVEYFNIVDIFLKLGIHCQIVFLENDGSVDGAQYSSDTEHILWMVDFEMSTTVQELTFSHVQSAARPVVTIFGDNNAVVGTAPLPAVFTVPIRSDIVTAVHTNIRKNARQPYAVNVEAGHQTSAVSWGTGRAVARIPRVSGTGTHRAGQAAFGNMCRGGRMFAPTKTWRKWHVKTNQNQKRYATASAVAASAIPSLVLARGHRVEKINEIPLVLDNIEGLTKVKEAVAVLKTVNAYADVEKVQASKTIRAGKGKYRNRRHRQRRGPLIVYNEDNGLVKAFRNIPGVELARVSALNLLQLAPGGHVGRFIIWTKDAFERLDSIWGTTTTTSEAKRGYKLPQPIMHNADLPRLINSEEVQAVVRPAGQKNQKRPHTQHKNPLKNTGVMIRLNPYAQTLRRAEILGRNLHGKITKKHVQNKKYIKALLSEDTA</sequence>
<protein>
    <recommendedName>
        <fullName evidence="4">Large ribosomal subunit protein uL4 C-terminal domain-containing protein</fullName>
    </recommendedName>
</protein>
<dbReference type="AlphaFoldDB" id="A0AAD5X8P8"/>
<dbReference type="Pfam" id="PF14374">
    <property type="entry name" value="Ribos_L4_asso_C"/>
    <property type="match status" value="1"/>
</dbReference>
<keyword evidence="6" id="KW-1185">Reference proteome</keyword>
<evidence type="ECO:0000313" key="5">
    <source>
        <dbReference type="EMBL" id="KAJ3093415.1"/>
    </source>
</evidence>
<evidence type="ECO:0000256" key="3">
    <source>
        <dbReference type="ARBA" id="ARBA00023274"/>
    </source>
</evidence>
<keyword evidence="3" id="KW-0687">Ribonucleoprotein</keyword>
<dbReference type="Gene3D" id="3.40.1370.10">
    <property type="match status" value="1"/>
</dbReference>
<accession>A0AAD5X8P8</accession>
<dbReference type="GO" id="GO:0003735">
    <property type="term" value="F:structural constituent of ribosome"/>
    <property type="evidence" value="ECO:0007669"/>
    <property type="project" value="InterPro"/>
</dbReference>
<evidence type="ECO:0000313" key="6">
    <source>
        <dbReference type="Proteomes" id="UP001211907"/>
    </source>
</evidence>
<dbReference type="GO" id="GO:1990904">
    <property type="term" value="C:ribonucleoprotein complex"/>
    <property type="evidence" value="ECO:0007669"/>
    <property type="project" value="UniProtKB-KW"/>
</dbReference>
<name>A0AAD5X8P8_9FUNG</name>
<dbReference type="InterPro" id="IPR013000">
    <property type="entry name" value="Ribosomal_uL4_euk/arc_CS"/>
</dbReference>
<evidence type="ECO:0000259" key="4">
    <source>
        <dbReference type="Pfam" id="PF14374"/>
    </source>
</evidence>
<dbReference type="InterPro" id="IPR025755">
    <property type="entry name" value="Ribos_uL4_C_dom"/>
</dbReference>
<dbReference type="Proteomes" id="UP001211907">
    <property type="component" value="Unassembled WGS sequence"/>
</dbReference>
<comment type="caution">
    <text evidence="5">The sequence shown here is derived from an EMBL/GenBank/DDBJ whole genome shotgun (WGS) entry which is preliminary data.</text>
</comment>
<keyword evidence="2" id="KW-0689">Ribosomal protein</keyword>